<dbReference type="Proteomes" id="UP001388366">
    <property type="component" value="Unassembled WGS sequence"/>
</dbReference>
<keyword evidence="8" id="KW-1185">Reference proteome</keyword>
<dbReference type="RefSeq" id="WP_342884415.1">
    <property type="nucleotide sequence ID" value="NZ_JBBMQU010000040.1"/>
</dbReference>
<evidence type="ECO:0000256" key="4">
    <source>
        <dbReference type="ARBA" id="ARBA00022525"/>
    </source>
</evidence>
<keyword evidence="7" id="KW-0282">Flagellum</keyword>
<name>A0ABU9U638_9GAMM</name>
<keyword evidence="7" id="KW-0966">Cell projection</keyword>
<evidence type="ECO:0000256" key="2">
    <source>
        <dbReference type="ARBA" id="ARBA00004613"/>
    </source>
</evidence>
<evidence type="ECO:0000313" key="8">
    <source>
        <dbReference type="Proteomes" id="UP001388366"/>
    </source>
</evidence>
<dbReference type="PANTHER" id="PTHR42792">
    <property type="entry name" value="FLAGELLIN"/>
    <property type="match status" value="1"/>
</dbReference>
<comment type="subcellular location">
    <subcellularLocation>
        <location evidence="1">Bacterial flagellum</location>
    </subcellularLocation>
    <subcellularLocation>
        <location evidence="2">Secreted</location>
    </subcellularLocation>
</comment>
<evidence type="ECO:0000256" key="5">
    <source>
        <dbReference type="ARBA" id="ARBA00023143"/>
    </source>
</evidence>
<dbReference type="PANTHER" id="PTHR42792:SF2">
    <property type="entry name" value="FLAGELLIN"/>
    <property type="match status" value="1"/>
</dbReference>
<proteinExistence type="inferred from homology"/>
<sequence>MLTVNSRFLNTLQSLNISTTKESQFEQLASGKRINSAKDDAAGLQISNRLATQIAVKQQTLRNLHDGISYGQVADAGLEELTTALQRMRTLALQSANGSNAEQDRLALNDEYTALQNHIDSVTNNTEIFGKKPLMSKPLMSKPLMSKPLIETNLDNVPLISEAFTNNIEERLSSGYVSLGVIPPNSTNVKISIDSFGQNDDINLFTQTGEHLVGQDLSTDQNNIENQLFTSANGYQGNEAYSNTNLFDGAGFNFPAVNTQTVKGMNFTYSGNGNPGNNNEEVSIANVTEPLLLTIVGNGSFDITVSWDTLGTLSSQVSSSSDGPMLVTSTDRAIGDDGYIIFEDIDASSSSLTIGGTSIATENNAQSAISRIDTALARVGAFRSEVGAKLS</sequence>
<dbReference type="InterPro" id="IPR001492">
    <property type="entry name" value="Flagellin"/>
</dbReference>
<evidence type="ECO:0000256" key="1">
    <source>
        <dbReference type="ARBA" id="ARBA00004365"/>
    </source>
</evidence>
<comment type="caution">
    <text evidence="7">The sequence shown here is derived from an EMBL/GenBank/DDBJ whole genome shotgun (WGS) entry which is preliminary data.</text>
</comment>
<dbReference type="InterPro" id="IPR001029">
    <property type="entry name" value="Flagellin_N"/>
</dbReference>
<organism evidence="7 8">
    <name type="scientific">Pseudoalteromonas neustonica</name>
    <dbReference type="NCBI Taxonomy" id="1840331"/>
    <lineage>
        <taxon>Bacteria</taxon>
        <taxon>Pseudomonadati</taxon>
        <taxon>Pseudomonadota</taxon>
        <taxon>Gammaproteobacteria</taxon>
        <taxon>Alteromonadales</taxon>
        <taxon>Pseudoalteromonadaceae</taxon>
        <taxon>Pseudoalteromonas</taxon>
    </lineage>
</organism>
<keyword evidence="4" id="KW-0964">Secreted</keyword>
<evidence type="ECO:0000259" key="6">
    <source>
        <dbReference type="Pfam" id="PF00669"/>
    </source>
</evidence>
<comment type="similarity">
    <text evidence="3">Belongs to the bacterial flagellin family.</text>
</comment>
<keyword evidence="7" id="KW-0969">Cilium</keyword>
<dbReference type="SUPFAM" id="SSF64518">
    <property type="entry name" value="Phase 1 flagellin"/>
    <property type="match status" value="1"/>
</dbReference>
<dbReference type="PRINTS" id="PR00207">
    <property type="entry name" value="FLAGELLIN"/>
</dbReference>
<reference evidence="7 8" key="1">
    <citation type="submission" date="2024-03" db="EMBL/GenBank/DDBJ databases">
        <title>Community enrichment and isolation of bacterial strains for fucoidan degradation.</title>
        <authorList>
            <person name="Sichert A."/>
        </authorList>
    </citation>
    <scope>NUCLEOTIDE SEQUENCE [LARGE SCALE GENOMIC DNA]</scope>
    <source>
        <strain evidence="7 8">AS81</strain>
    </source>
</reference>
<feature type="domain" description="Flagellin N-terminal" evidence="6">
    <location>
        <begin position="9"/>
        <end position="132"/>
    </location>
</feature>
<accession>A0ABU9U638</accession>
<dbReference type="EMBL" id="JBBMQU010000040">
    <property type="protein sequence ID" value="MEM5552510.1"/>
    <property type="molecule type" value="Genomic_DNA"/>
</dbReference>
<dbReference type="Gene3D" id="1.20.1330.10">
    <property type="entry name" value="f41 fragment of flagellin, N-terminal domain"/>
    <property type="match status" value="1"/>
</dbReference>
<keyword evidence="5" id="KW-0975">Bacterial flagellum</keyword>
<protein>
    <submittedName>
        <fullName evidence="7">Flagellin</fullName>
    </submittedName>
</protein>
<evidence type="ECO:0000313" key="7">
    <source>
        <dbReference type="EMBL" id="MEM5552510.1"/>
    </source>
</evidence>
<dbReference type="Pfam" id="PF00669">
    <property type="entry name" value="Flagellin_N"/>
    <property type="match status" value="1"/>
</dbReference>
<evidence type="ECO:0000256" key="3">
    <source>
        <dbReference type="ARBA" id="ARBA00005709"/>
    </source>
</evidence>
<gene>
    <name evidence="7" type="ORF">WNY63_17425</name>
</gene>